<evidence type="ECO:0000313" key="2">
    <source>
        <dbReference type="Proteomes" id="UP000092461"/>
    </source>
</evidence>
<dbReference type="EMBL" id="AJWK01030155">
    <property type="status" value="NOT_ANNOTATED_CDS"/>
    <property type="molecule type" value="Genomic_DNA"/>
</dbReference>
<dbReference type="EnsemblMetazoa" id="LLOJ008850-RA">
    <property type="protein sequence ID" value="LLOJ008850-PA"/>
    <property type="gene ID" value="LLOJ008850"/>
</dbReference>
<proteinExistence type="predicted"/>
<evidence type="ECO:0000313" key="1">
    <source>
        <dbReference type="EnsemblMetazoa" id="LLOJ008850-PA"/>
    </source>
</evidence>
<protein>
    <submittedName>
        <fullName evidence="1">Uncharacterized protein</fullName>
    </submittedName>
</protein>
<name>A0A1B0CV65_LUTLO</name>
<dbReference type="VEuPathDB" id="VectorBase:LLOJ008850"/>
<accession>A0A1B0CV65</accession>
<keyword evidence="2" id="KW-1185">Reference proteome</keyword>
<dbReference type="Proteomes" id="UP000092461">
    <property type="component" value="Unassembled WGS sequence"/>
</dbReference>
<reference evidence="1" key="1">
    <citation type="submission" date="2020-05" db="UniProtKB">
        <authorList>
            <consortium name="EnsemblMetazoa"/>
        </authorList>
    </citation>
    <scope>IDENTIFICATION</scope>
    <source>
        <strain evidence="1">Jacobina</strain>
    </source>
</reference>
<organism evidence="1 2">
    <name type="scientific">Lutzomyia longipalpis</name>
    <name type="common">Sand fly</name>
    <dbReference type="NCBI Taxonomy" id="7200"/>
    <lineage>
        <taxon>Eukaryota</taxon>
        <taxon>Metazoa</taxon>
        <taxon>Ecdysozoa</taxon>
        <taxon>Arthropoda</taxon>
        <taxon>Hexapoda</taxon>
        <taxon>Insecta</taxon>
        <taxon>Pterygota</taxon>
        <taxon>Neoptera</taxon>
        <taxon>Endopterygota</taxon>
        <taxon>Diptera</taxon>
        <taxon>Nematocera</taxon>
        <taxon>Psychodoidea</taxon>
        <taxon>Psychodidae</taxon>
        <taxon>Lutzomyia</taxon>
        <taxon>Lutzomyia</taxon>
    </lineage>
</organism>
<dbReference type="AlphaFoldDB" id="A0A1B0CV65"/>
<sequence length="54" mass="6395">MNFHLNFPHDRYPTIDTTDSFGRKNSYETEFHAFNTRRQGVWGRLLPQPLKEGA</sequence>